<dbReference type="EMBL" id="JAHRHJ020003813">
    <property type="protein sequence ID" value="KAH9287989.1"/>
    <property type="molecule type" value="Genomic_DNA"/>
</dbReference>
<name>A0AA38C0Z6_TAXCH</name>
<comment type="similarity">
    <text evidence="6">Belongs to the MIP/aquaporin (TC 1.A.8) family.</text>
</comment>
<comment type="subcellular location">
    <subcellularLocation>
        <location evidence="1">Membrane</location>
        <topology evidence="1">Multi-pass membrane protein</topology>
    </subcellularLocation>
</comment>
<dbReference type="SUPFAM" id="SSF81338">
    <property type="entry name" value="Aquaporin-like"/>
    <property type="match status" value="1"/>
</dbReference>
<keyword evidence="10" id="KW-1185">Reference proteome</keyword>
<protein>
    <recommendedName>
        <fullName evidence="11">Aquaporin</fullName>
    </recommendedName>
</protein>
<evidence type="ECO:0000256" key="6">
    <source>
        <dbReference type="RuleBase" id="RU000477"/>
    </source>
</evidence>
<feature type="transmembrane region" description="Helical" evidence="8">
    <location>
        <begin position="102"/>
        <end position="124"/>
    </location>
</feature>
<dbReference type="InterPro" id="IPR022357">
    <property type="entry name" value="MIP_CS"/>
</dbReference>
<keyword evidence="3 6" id="KW-0812">Transmembrane</keyword>
<evidence type="ECO:0000313" key="10">
    <source>
        <dbReference type="Proteomes" id="UP000824469"/>
    </source>
</evidence>
<feature type="compositionally biased region" description="Basic and acidic residues" evidence="7">
    <location>
        <begin position="1"/>
        <end position="11"/>
    </location>
</feature>
<keyword evidence="4 8" id="KW-1133">Transmembrane helix</keyword>
<dbReference type="Gene3D" id="1.20.1080.10">
    <property type="entry name" value="Glycerol uptake facilitator protein"/>
    <property type="match status" value="1"/>
</dbReference>
<dbReference type="GO" id="GO:0016020">
    <property type="term" value="C:membrane"/>
    <property type="evidence" value="ECO:0007669"/>
    <property type="project" value="UniProtKB-SubCell"/>
</dbReference>
<dbReference type="InterPro" id="IPR023271">
    <property type="entry name" value="Aquaporin-like"/>
</dbReference>
<feature type="transmembrane region" description="Helical" evidence="8">
    <location>
        <begin position="144"/>
        <end position="165"/>
    </location>
</feature>
<comment type="caution">
    <text evidence="9">The sequence shown here is derived from an EMBL/GenBank/DDBJ whole genome shotgun (WGS) entry which is preliminary data.</text>
</comment>
<evidence type="ECO:0000313" key="9">
    <source>
        <dbReference type="EMBL" id="KAH9287989.1"/>
    </source>
</evidence>
<evidence type="ECO:0000256" key="1">
    <source>
        <dbReference type="ARBA" id="ARBA00004141"/>
    </source>
</evidence>
<feature type="transmembrane region" description="Helical" evidence="8">
    <location>
        <begin position="186"/>
        <end position="209"/>
    </location>
</feature>
<dbReference type="InterPro" id="IPR034294">
    <property type="entry name" value="Aquaporin_transptr"/>
</dbReference>
<feature type="transmembrane region" description="Helical" evidence="8">
    <location>
        <begin position="264"/>
        <end position="284"/>
    </location>
</feature>
<evidence type="ECO:0000256" key="4">
    <source>
        <dbReference type="ARBA" id="ARBA00022989"/>
    </source>
</evidence>
<dbReference type="PROSITE" id="PS00221">
    <property type="entry name" value="MIP"/>
    <property type="match status" value="1"/>
</dbReference>
<keyword evidence="5 8" id="KW-0472">Membrane</keyword>
<dbReference type="PRINTS" id="PR00783">
    <property type="entry name" value="MINTRINSICP"/>
</dbReference>
<feature type="transmembrane region" description="Helical" evidence="8">
    <location>
        <begin position="221"/>
        <end position="243"/>
    </location>
</feature>
<evidence type="ECO:0000256" key="2">
    <source>
        <dbReference type="ARBA" id="ARBA00022448"/>
    </source>
</evidence>
<feature type="region of interest" description="Disordered" evidence="7">
    <location>
        <begin position="309"/>
        <end position="329"/>
    </location>
</feature>
<organism evidence="9 10">
    <name type="scientific">Taxus chinensis</name>
    <name type="common">Chinese yew</name>
    <name type="synonym">Taxus wallichiana var. chinensis</name>
    <dbReference type="NCBI Taxonomy" id="29808"/>
    <lineage>
        <taxon>Eukaryota</taxon>
        <taxon>Viridiplantae</taxon>
        <taxon>Streptophyta</taxon>
        <taxon>Embryophyta</taxon>
        <taxon>Tracheophyta</taxon>
        <taxon>Spermatophyta</taxon>
        <taxon>Pinopsida</taxon>
        <taxon>Pinidae</taxon>
        <taxon>Conifers II</taxon>
        <taxon>Cupressales</taxon>
        <taxon>Taxaceae</taxon>
        <taxon>Taxus</taxon>
    </lineage>
</organism>
<keyword evidence="2 6" id="KW-0813">Transport</keyword>
<dbReference type="PANTHER" id="PTHR45687">
    <property type="entry name" value="AQUAPORIN OR AQUAGLYCEROPORIN RELATED"/>
    <property type="match status" value="1"/>
</dbReference>
<evidence type="ECO:0000256" key="5">
    <source>
        <dbReference type="ARBA" id="ARBA00023136"/>
    </source>
</evidence>
<evidence type="ECO:0000256" key="3">
    <source>
        <dbReference type="ARBA" id="ARBA00022692"/>
    </source>
</evidence>
<sequence length="329" mass="35840">MAKKGGNEMEKGIYSPAKDYNRGNSHPHPSKSSTISITGPTGVPAPLFNRNELRQRSLYRALMAEFLSTLLFVVVTIATLIEHVHSQGTCRRIPTRSSTLGMFGLARAFGGMIFILVYCTAGGSAGHINPAVTFGLFLARKLSLARAIMYVVAQCAGAVCGAGLVKGMLRTYYNIQDRRLIANYDITIAYGSLKYADIINAFVLIYTLFSATEHHQSNFPVTGHLPIGLGVLIIYLVATSAMADGEVQMGMISPARIDAYVVRFWLQWLLWMGPLLGAAAAAAYHQYILRLGSASISKSMEYSALQNVRSSSEEQKLPSDKQSSRSTID</sequence>
<dbReference type="GO" id="GO:0015267">
    <property type="term" value="F:channel activity"/>
    <property type="evidence" value="ECO:0007669"/>
    <property type="project" value="InterPro"/>
</dbReference>
<feature type="compositionally biased region" description="Basic and acidic residues" evidence="7">
    <location>
        <begin position="311"/>
        <end position="329"/>
    </location>
</feature>
<gene>
    <name evidence="9" type="ORF">KI387_032106</name>
</gene>
<dbReference type="Proteomes" id="UP000824469">
    <property type="component" value="Unassembled WGS sequence"/>
</dbReference>
<dbReference type="Pfam" id="PF00230">
    <property type="entry name" value="MIP"/>
    <property type="match status" value="1"/>
</dbReference>
<feature type="transmembrane region" description="Helical" evidence="8">
    <location>
        <begin position="58"/>
        <end position="81"/>
    </location>
</feature>
<proteinExistence type="inferred from homology"/>
<evidence type="ECO:0008006" key="11">
    <source>
        <dbReference type="Google" id="ProtNLM"/>
    </source>
</evidence>
<accession>A0AA38C0Z6</accession>
<evidence type="ECO:0000256" key="7">
    <source>
        <dbReference type="SAM" id="MobiDB-lite"/>
    </source>
</evidence>
<reference evidence="9 10" key="1">
    <citation type="journal article" date="2021" name="Nat. Plants">
        <title>The Taxus genome provides insights into paclitaxel biosynthesis.</title>
        <authorList>
            <person name="Xiong X."/>
            <person name="Gou J."/>
            <person name="Liao Q."/>
            <person name="Li Y."/>
            <person name="Zhou Q."/>
            <person name="Bi G."/>
            <person name="Li C."/>
            <person name="Du R."/>
            <person name="Wang X."/>
            <person name="Sun T."/>
            <person name="Guo L."/>
            <person name="Liang H."/>
            <person name="Lu P."/>
            <person name="Wu Y."/>
            <person name="Zhang Z."/>
            <person name="Ro D.K."/>
            <person name="Shang Y."/>
            <person name="Huang S."/>
            <person name="Yan J."/>
        </authorList>
    </citation>
    <scope>NUCLEOTIDE SEQUENCE [LARGE SCALE GENOMIC DNA]</scope>
    <source>
        <strain evidence="9">Ta-2019</strain>
    </source>
</reference>
<dbReference type="AlphaFoldDB" id="A0AA38C0Z6"/>
<evidence type="ECO:0000256" key="8">
    <source>
        <dbReference type="SAM" id="Phobius"/>
    </source>
</evidence>
<feature type="region of interest" description="Disordered" evidence="7">
    <location>
        <begin position="1"/>
        <end position="38"/>
    </location>
</feature>
<dbReference type="InterPro" id="IPR000425">
    <property type="entry name" value="MIP"/>
</dbReference>